<feature type="region of interest" description="Disordered" evidence="1">
    <location>
        <begin position="1"/>
        <end position="55"/>
    </location>
</feature>
<sequence>MLTAEASIQWPETPTPQGQISPAAISRGSAPETIDSPVGSSGEFSDGDSTTRGNMDMEHIIDILVRQALRSDEIPSESASSGEWAADAWSTDSVTSSGTEEAWANVWPGDVSEYDNDSHSGPGPPISTPADPFRSFPETIPVLSSQELLLPRLLTEERISVTHNHAAAAQFDANMPAALAPEAWIMTDIWRRLIFACW</sequence>
<dbReference type="KEGG" id="vcn:VOLCADRAFT_101218"/>
<dbReference type="EMBL" id="GL378798">
    <property type="protein sequence ID" value="EFJ39231.1"/>
    <property type="molecule type" value="Genomic_DNA"/>
</dbReference>
<protein>
    <submittedName>
        <fullName evidence="3">Uncharacterized protein</fullName>
    </submittedName>
</protein>
<dbReference type="GeneID" id="9623280"/>
<name>D8UHQ0_VOLCA</name>
<feature type="region of interest" description="Disordered" evidence="1">
    <location>
        <begin position="74"/>
        <end position="100"/>
    </location>
</feature>
<feature type="compositionally biased region" description="Polar residues" evidence="1">
    <location>
        <begin position="90"/>
        <end position="99"/>
    </location>
</feature>
<gene>
    <name evidence="2" type="ORF">VOLCADRAFT_101218</name>
    <name evidence="3" type="ORF">VOLCADRAFT_99393</name>
</gene>
<organism evidence="4">
    <name type="scientific">Volvox carteri f. nagariensis</name>
    <dbReference type="NCBI Taxonomy" id="3068"/>
    <lineage>
        <taxon>Eukaryota</taxon>
        <taxon>Viridiplantae</taxon>
        <taxon>Chlorophyta</taxon>
        <taxon>core chlorophytes</taxon>
        <taxon>Chlorophyceae</taxon>
        <taxon>CS clade</taxon>
        <taxon>Chlamydomonadales</taxon>
        <taxon>Volvocaceae</taxon>
        <taxon>Volvox</taxon>
    </lineage>
</organism>
<feature type="compositionally biased region" description="Polar residues" evidence="1">
    <location>
        <begin position="38"/>
        <end position="53"/>
    </location>
</feature>
<proteinExistence type="predicted"/>
<evidence type="ECO:0000313" key="3">
    <source>
        <dbReference type="EMBL" id="EFJ40717.1"/>
    </source>
</evidence>
<dbReference type="RefSeq" id="XP_002959704.1">
    <property type="nucleotide sequence ID" value="XM_002959658.1"/>
</dbReference>
<reference evidence="3 4" key="1">
    <citation type="journal article" date="2010" name="Science">
        <title>Genomic analysis of organismal complexity in the multicellular green alga Volvox carteri.</title>
        <authorList>
            <person name="Prochnik S.E."/>
            <person name="Umen J."/>
            <person name="Nedelcu A.M."/>
            <person name="Hallmann A."/>
            <person name="Miller S.M."/>
            <person name="Nishii I."/>
            <person name="Ferris P."/>
            <person name="Kuo A."/>
            <person name="Mitros T."/>
            <person name="Fritz-Laylin L.K."/>
            <person name="Hellsten U."/>
            <person name="Chapman J."/>
            <person name="Simakov O."/>
            <person name="Rensing S.A."/>
            <person name="Terry A."/>
            <person name="Pangilinan J."/>
            <person name="Kapitonov V."/>
            <person name="Jurka J."/>
            <person name="Salamov A."/>
            <person name="Shapiro H."/>
            <person name="Schmutz J."/>
            <person name="Grimwood J."/>
            <person name="Lindquist E."/>
            <person name="Lucas S."/>
            <person name="Grigoriev I.V."/>
            <person name="Schmitt R."/>
            <person name="Kirk D."/>
            <person name="Rokhsar D.S."/>
        </authorList>
    </citation>
    <scope>NUCLEOTIDE SEQUENCE [LARGE SCALE GENOMIC DNA]</scope>
    <source>
        <strain evidence="3">Eve</strain>
        <strain evidence="4">f. Nagariensis / Eve</strain>
    </source>
</reference>
<dbReference type="KEGG" id="vcn:VOLCADRAFT_99393"/>
<evidence type="ECO:0000313" key="4">
    <source>
        <dbReference type="Proteomes" id="UP000001058"/>
    </source>
</evidence>
<dbReference type="Proteomes" id="UP000001058">
    <property type="component" value="Unassembled WGS sequence"/>
</dbReference>
<dbReference type="RefSeq" id="XP_002958183.1">
    <property type="nucleotide sequence ID" value="XM_002958137.1"/>
</dbReference>
<keyword evidence="4" id="KW-1185">Reference proteome</keyword>
<evidence type="ECO:0000313" key="2">
    <source>
        <dbReference type="EMBL" id="EFJ39231.1"/>
    </source>
</evidence>
<dbReference type="InParanoid" id="D8UHQ0"/>
<dbReference type="EMBL" id="GL378408">
    <property type="protein sequence ID" value="EFJ40717.1"/>
    <property type="molecule type" value="Genomic_DNA"/>
</dbReference>
<evidence type="ECO:0000256" key="1">
    <source>
        <dbReference type="SAM" id="MobiDB-lite"/>
    </source>
</evidence>
<accession>D8UHQ0</accession>
<dbReference type="AlphaFoldDB" id="D8UHQ0"/>
<dbReference type="GeneID" id="9614660"/>
<feature type="compositionally biased region" description="Polar residues" evidence="1">
    <location>
        <begin position="10"/>
        <end position="20"/>
    </location>
</feature>